<evidence type="ECO:0000259" key="1">
    <source>
        <dbReference type="Pfam" id="PF06250"/>
    </source>
</evidence>
<dbReference type="OrthoDB" id="9801263at2"/>
<gene>
    <name evidence="3" type="ORF">AU378_15940</name>
</gene>
<dbReference type="InterPro" id="IPR041527">
    <property type="entry name" value="YhcG_N"/>
</dbReference>
<evidence type="ECO:0000313" key="3">
    <source>
        <dbReference type="EMBL" id="KXH81205.1"/>
    </source>
</evidence>
<dbReference type="PANTHER" id="PTHR30547:SF5">
    <property type="entry name" value="NUCLEASE YHCG-RELATED"/>
    <property type="match status" value="1"/>
</dbReference>
<dbReference type="InterPro" id="IPR011856">
    <property type="entry name" value="tRNA_endonuc-like_dom_sf"/>
</dbReference>
<dbReference type="PANTHER" id="PTHR30547">
    <property type="entry name" value="UNCHARACTERIZED PROTEIN YHCG-RELATED"/>
    <property type="match status" value="1"/>
</dbReference>
<accession>A0A135W8G0</accession>
<organism evidence="3 4">
    <name type="scientific">Chryseobacterium kwangjuense</name>
    <dbReference type="NCBI Taxonomy" id="267125"/>
    <lineage>
        <taxon>Bacteria</taxon>
        <taxon>Pseudomonadati</taxon>
        <taxon>Bacteroidota</taxon>
        <taxon>Flavobacteriia</taxon>
        <taxon>Flavobacteriales</taxon>
        <taxon>Weeksellaceae</taxon>
        <taxon>Chryseobacterium group</taxon>
        <taxon>Chryseobacterium</taxon>
    </lineage>
</organism>
<dbReference type="Proteomes" id="UP000070513">
    <property type="component" value="Unassembled WGS sequence"/>
</dbReference>
<comment type="caution">
    <text evidence="3">The sequence shown here is derived from an EMBL/GenBank/DDBJ whole genome shotgun (WGS) entry which is preliminary data.</text>
</comment>
<proteinExistence type="predicted"/>
<feature type="domain" description="YhcG PDDEXK nuclease" evidence="1">
    <location>
        <begin position="168"/>
        <end position="319"/>
    </location>
</feature>
<feature type="domain" description="YhcG N-terminal" evidence="2">
    <location>
        <begin position="10"/>
        <end position="144"/>
    </location>
</feature>
<dbReference type="GO" id="GO:0003676">
    <property type="term" value="F:nucleic acid binding"/>
    <property type="evidence" value="ECO:0007669"/>
    <property type="project" value="InterPro"/>
</dbReference>
<dbReference type="RefSeq" id="WP_062652386.1">
    <property type="nucleotide sequence ID" value="NZ_LPUR01000016.1"/>
</dbReference>
<dbReference type="AlphaFoldDB" id="A0A135W8G0"/>
<evidence type="ECO:0000313" key="4">
    <source>
        <dbReference type="Proteomes" id="UP000070513"/>
    </source>
</evidence>
<dbReference type="InterPro" id="IPR053148">
    <property type="entry name" value="PD-DEXK-like_domain"/>
</dbReference>
<dbReference type="InterPro" id="IPR009362">
    <property type="entry name" value="YhcG_C"/>
</dbReference>
<evidence type="ECO:0008006" key="5">
    <source>
        <dbReference type="Google" id="ProtNLM"/>
    </source>
</evidence>
<dbReference type="Gene3D" id="3.40.1350.10">
    <property type="match status" value="1"/>
</dbReference>
<protein>
    <recommendedName>
        <fullName evidence="5">50S ribosomal protein L31</fullName>
    </recommendedName>
</protein>
<dbReference type="Pfam" id="PF06250">
    <property type="entry name" value="YhcG_C"/>
    <property type="match status" value="1"/>
</dbReference>
<sequence>MLLDQSIIADIKAIIAQSKDNAIRAVDHQRTLMYWHIGKRILEEEQGGKHRADYGSFLIKYLSEQLQPEFGSGFSVRQLNWYRQFYRTFPIVSALRAQLSWTQYKLLLSIDNEDKRDFYIAETVKNNWTSRQLERQVYSSLYERLLLSNDKESVLAVAKKEKQPSDAKEIIKDPMFLEFLGLKRETSFYEKDLESAIITHLQEFLLELGNGFSFVARQKRIHLDGDEFFVDLVFYNRILQCFVIIEIKTTKLMHQDIGQLQMYVNYYDRIEKLPHENATIGILLCAHKNDAVVKFTLPEGQKQIIASQYKLYLPTEKQLLDEVNKELENFNDQRNL</sequence>
<dbReference type="EMBL" id="LPUR01000016">
    <property type="protein sequence ID" value="KXH81205.1"/>
    <property type="molecule type" value="Genomic_DNA"/>
</dbReference>
<reference evidence="4" key="1">
    <citation type="submission" date="2015-12" db="EMBL/GenBank/DDBJ databases">
        <title>Genome sequence of a biocontrol rhizobacterium Chryseobacterium kwangjuense strain KJ1R5 isolated from pepper (Capsicum annuum L.).</title>
        <authorList>
            <person name="Jeong J.-J."/>
            <person name="Park H."/>
            <person name="Mannaa M."/>
            <person name="Sang M.K."/>
            <person name="Choi I.-G."/>
            <person name="Kim K.D."/>
        </authorList>
    </citation>
    <scope>NUCLEOTIDE SEQUENCE [LARGE SCALE GENOMIC DNA]</scope>
    <source>
        <strain evidence="4">KJ1R5</strain>
    </source>
</reference>
<evidence type="ECO:0000259" key="2">
    <source>
        <dbReference type="Pfam" id="PF17761"/>
    </source>
</evidence>
<name>A0A135W8G0_9FLAO</name>
<reference evidence="3 4" key="2">
    <citation type="journal article" date="2016" name="Genome Announc.">
        <title>Draft Genome Sequence of a Biocontrol Rhizobacterium, Chryseobacterium kwangjuense Strain KJ1R5, Isolated from Pepper (Capsicum annuum).</title>
        <authorList>
            <person name="Jeong J.J."/>
            <person name="Park H."/>
            <person name="Park B.H."/>
            <person name="Mannaa M."/>
            <person name="Sang M.K."/>
            <person name="Choi I.G."/>
            <person name="Kim K.D."/>
        </authorList>
    </citation>
    <scope>NUCLEOTIDE SEQUENCE [LARGE SCALE GENOMIC DNA]</scope>
    <source>
        <strain evidence="3 4">KJ1R5</strain>
    </source>
</reference>
<dbReference type="Pfam" id="PF17761">
    <property type="entry name" value="DUF1016_N"/>
    <property type="match status" value="1"/>
</dbReference>